<name>A0ACC1NIY5_9HYPO</name>
<evidence type="ECO:0000313" key="2">
    <source>
        <dbReference type="Proteomes" id="UP001143910"/>
    </source>
</evidence>
<accession>A0ACC1NIY5</accession>
<evidence type="ECO:0000313" key="1">
    <source>
        <dbReference type="EMBL" id="KAJ2979034.1"/>
    </source>
</evidence>
<protein>
    <submittedName>
        <fullName evidence="1">Uncharacterized protein</fullName>
    </submittedName>
</protein>
<sequence>MRLQLFGAALANLTWIVNAGTISRPMSLLMMDSLMSRNQGIISSGAPTSTLESGFLSIALANVIAQYPNDPYAAKYKDYLAKVLATASRGLRNATADAKTPLDHFSIFTGITDANTVGVQVQSLPDIAAAYEAINASLALQSRNPDGGLWYYVYPEWSYLDGIFSLLPFMAAAQHPNYTDIALQVSLLTKHCYDAVSGLYVHGYDWSRTAVWANRETGASPYVWGRSLAWFLAGLVQTWEQLDCNKGRCCSGALCKEIRRIVTGVSQRLITYADTDTGAWWQLPTLGSGSGNFLESSSTVIFVFSLLKAQRIGLLAHPEAKCCGSGCNEDSTIQKAALRAYRYAKSNFIIDSGNGTIGIDKTVSVCSLNSTATFEYYTQRPLVPNGLLGEAGFVLASLEAERLDA</sequence>
<reference evidence="1" key="1">
    <citation type="submission" date="2022-08" db="EMBL/GenBank/DDBJ databases">
        <title>Genome Sequence of Lecanicillium fungicola.</title>
        <authorList>
            <person name="Buettner E."/>
        </authorList>
    </citation>
    <scope>NUCLEOTIDE SEQUENCE</scope>
    <source>
        <strain evidence="1">Babe33</strain>
    </source>
</reference>
<proteinExistence type="predicted"/>
<keyword evidence="2" id="KW-1185">Reference proteome</keyword>
<organism evidence="1 2">
    <name type="scientific">Zarea fungicola</name>
    <dbReference type="NCBI Taxonomy" id="93591"/>
    <lineage>
        <taxon>Eukaryota</taxon>
        <taxon>Fungi</taxon>
        <taxon>Dikarya</taxon>
        <taxon>Ascomycota</taxon>
        <taxon>Pezizomycotina</taxon>
        <taxon>Sordariomycetes</taxon>
        <taxon>Hypocreomycetidae</taxon>
        <taxon>Hypocreales</taxon>
        <taxon>Cordycipitaceae</taxon>
        <taxon>Zarea</taxon>
    </lineage>
</organism>
<comment type="caution">
    <text evidence="1">The sequence shown here is derived from an EMBL/GenBank/DDBJ whole genome shotgun (WGS) entry which is preliminary data.</text>
</comment>
<dbReference type="EMBL" id="JANJQO010000320">
    <property type="protein sequence ID" value="KAJ2979034.1"/>
    <property type="molecule type" value="Genomic_DNA"/>
</dbReference>
<dbReference type="Proteomes" id="UP001143910">
    <property type="component" value="Unassembled WGS sequence"/>
</dbReference>
<gene>
    <name evidence="1" type="ORF">NQ176_g3490</name>
</gene>